<evidence type="ECO:0000256" key="12">
    <source>
        <dbReference type="RuleBase" id="RU110713"/>
    </source>
</evidence>
<accession>A0A094L518</accession>
<name>A0A094L518_PODCR</name>
<keyword evidence="10" id="KW-0131">Cell cycle</keyword>
<dbReference type="PANTHER" id="PTHR16431:SF3">
    <property type="entry name" value="PROTEIN MIS18-BETA"/>
    <property type="match status" value="1"/>
</dbReference>
<reference evidence="15 16" key="1">
    <citation type="submission" date="2014-04" db="EMBL/GenBank/DDBJ databases">
        <title>Genome evolution of avian class.</title>
        <authorList>
            <person name="Zhang G."/>
            <person name="Li C."/>
        </authorList>
    </citation>
    <scope>NUCLEOTIDE SEQUENCE [LARGE SCALE GENOMIC DNA]</scope>
    <source>
        <strain evidence="15">BGI_N338</strain>
    </source>
</reference>
<keyword evidence="16" id="KW-1185">Reference proteome</keyword>
<dbReference type="EMBL" id="KL275214">
    <property type="protein sequence ID" value="KFZ65935.1"/>
    <property type="molecule type" value="Genomic_DNA"/>
</dbReference>
<keyword evidence="9" id="KW-0539">Nucleus</keyword>
<dbReference type="PROSITE" id="PS51793">
    <property type="entry name" value="MIS18"/>
    <property type="match status" value="1"/>
</dbReference>
<dbReference type="InterPro" id="IPR004910">
    <property type="entry name" value="Yippee/Mis18/Cereblon"/>
</dbReference>
<dbReference type="PANTHER" id="PTHR16431">
    <property type="entry name" value="NEUROGENIC PROTEIN MASTERMIND"/>
    <property type="match status" value="1"/>
</dbReference>
<protein>
    <recommendedName>
        <fullName evidence="12">Protein yippee-like</fullName>
    </recommendedName>
</protein>
<evidence type="ECO:0000256" key="1">
    <source>
        <dbReference type="ARBA" id="ARBA00003694"/>
    </source>
</evidence>
<sequence>GLSASSGVTNDVVWEDSLMIGLEGALLGCAYNALSCRSCGLIVGFILYSASSDLAYLRGFFCFFKDNILCYLLKKKMIVEASKVIFPVVTLKEQLRKLKEKLVEVHFRIEMLMKKLEELEQNNNVAESSA</sequence>
<evidence type="ECO:0000259" key="14">
    <source>
        <dbReference type="PROSITE" id="PS51793"/>
    </source>
</evidence>
<comment type="function">
    <text evidence="1">Required for recruitment of CENPA to centromeres and normal chromosome segregation during mitosis.</text>
</comment>
<evidence type="ECO:0000256" key="2">
    <source>
        <dbReference type="ARBA" id="ARBA00004123"/>
    </source>
</evidence>
<evidence type="ECO:0000256" key="6">
    <source>
        <dbReference type="ARBA" id="ARBA00022723"/>
    </source>
</evidence>
<keyword evidence="4" id="KW-0158">Chromosome</keyword>
<dbReference type="InterPro" id="IPR034752">
    <property type="entry name" value="Mis18"/>
</dbReference>
<keyword evidence="13" id="KW-0175">Coiled coil</keyword>
<dbReference type="GO" id="GO:0005634">
    <property type="term" value="C:nucleus"/>
    <property type="evidence" value="ECO:0007669"/>
    <property type="project" value="UniProtKB-SubCell"/>
</dbReference>
<feature type="non-terminal residue" evidence="15">
    <location>
        <position position="130"/>
    </location>
</feature>
<comment type="subcellular location">
    <subcellularLocation>
        <location evidence="3">Chromosome</location>
        <location evidence="3">Centromere</location>
    </subcellularLocation>
    <subcellularLocation>
        <location evidence="2">Nucleus</location>
    </subcellularLocation>
</comment>
<evidence type="ECO:0000256" key="8">
    <source>
        <dbReference type="ARBA" id="ARBA00022833"/>
    </source>
</evidence>
<feature type="domain" description="Mis18" evidence="14">
    <location>
        <begin position="1"/>
        <end position="73"/>
    </location>
</feature>
<evidence type="ECO:0000256" key="3">
    <source>
        <dbReference type="ARBA" id="ARBA00004584"/>
    </source>
</evidence>
<keyword evidence="8" id="KW-0862">Zinc</keyword>
<evidence type="ECO:0000256" key="7">
    <source>
        <dbReference type="ARBA" id="ARBA00022776"/>
    </source>
</evidence>
<evidence type="ECO:0000256" key="11">
    <source>
        <dbReference type="ARBA" id="ARBA00023328"/>
    </source>
</evidence>
<evidence type="ECO:0000256" key="10">
    <source>
        <dbReference type="ARBA" id="ARBA00023306"/>
    </source>
</evidence>
<evidence type="ECO:0000313" key="16">
    <source>
        <dbReference type="Proteomes" id="UP000053854"/>
    </source>
</evidence>
<feature type="coiled-coil region" evidence="13">
    <location>
        <begin position="102"/>
        <end position="129"/>
    </location>
</feature>
<dbReference type="GO" id="GO:0051301">
    <property type="term" value="P:cell division"/>
    <property type="evidence" value="ECO:0007669"/>
    <property type="project" value="UniProtKB-KW"/>
</dbReference>
<keyword evidence="6" id="KW-0479">Metal-binding</keyword>
<evidence type="ECO:0000256" key="9">
    <source>
        <dbReference type="ARBA" id="ARBA00023242"/>
    </source>
</evidence>
<organism evidence="15 16">
    <name type="scientific">Podiceps cristatus</name>
    <name type="common">Great crested grebe</name>
    <dbReference type="NCBI Taxonomy" id="345573"/>
    <lineage>
        <taxon>Eukaryota</taxon>
        <taxon>Metazoa</taxon>
        <taxon>Chordata</taxon>
        <taxon>Craniata</taxon>
        <taxon>Vertebrata</taxon>
        <taxon>Euteleostomi</taxon>
        <taxon>Archelosauria</taxon>
        <taxon>Archosauria</taxon>
        <taxon>Dinosauria</taxon>
        <taxon>Saurischia</taxon>
        <taxon>Theropoda</taxon>
        <taxon>Coelurosauria</taxon>
        <taxon>Aves</taxon>
        <taxon>Neognathae</taxon>
        <taxon>Neoaves</taxon>
        <taxon>Mirandornithes</taxon>
        <taxon>Podicipediformes</taxon>
        <taxon>Podicipedidae</taxon>
        <taxon>Podiceps</taxon>
    </lineage>
</organism>
<dbReference type="OrthoDB" id="9926299at2759"/>
<evidence type="ECO:0000256" key="13">
    <source>
        <dbReference type="SAM" id="Coils"/>
    </source>
</evidence>
<dbReference type="GO" id="GO:0046872">
    <property type="term" value="F:metal ion binding"/>
    <property type="evidence" value="ECO:0007669"/>
    <property type="project" value="UniProtKB-KW"/>
</dbReference>
<proteinExistence type="inferred from homology"/>
<evidence type="ECO:0000256" key="4">
    <source>
        <dbReference type="ARBA" id="ARBA00022454"/>
    </source>
</evidence>
<dbReference type="AlphaFoldDB" id="A0A094L518"/>
<keyword evidence="7" id="KW-0498">Mitosis</keyword>
<evidence type="ECO:0000313" key="15">
    <source>
        <dbReference type="EMBL" id="KFZ65935.1"/>
    </source>
</evidence>
<keyword evidence="5" id="KW-0132">Cell division</keyword>
<dbReference type="GO" id="GO:0000785">
    <property type="term" value="C:chromatin"/>
    <property type="evidence" value="ECO:0007669"/>
    <property type="project" value="TreeGrafter"/>
</dbReference>
<comment type="similarity">
    <text evidence="12">Belongs to the yippee family.</text>
</comment>
<gene>
    <name evidence="15" type="ORF">N338_04491</name>
</gene>
<dbReference type="Proteomes" id="UP000053854">
    <property type="component" value="Unassembled WGS sequence"/>
</dbReference>
<keyword evidence="11" id="KW-0137">Centromere</keyword>
<dbReference type="GO" id="GO:0007059">
    <property type="term" value="P:chromosome segregation"/>
    <property type="evidence" value="ECO:0007669"/>
    <property type="project" value="TreeGrafter"/>
</dbReference>
<dbReference type="GO" id="GO:0034080">
    <property type="term" value="P:CENP-A containing chromatin assembly"/>
    <property type="evidence" value="ECO:0007669"/>
    <property type="project" value="TreeGrafter"/>
</dbReference>
<feature type="non-terminal residue" evidence="15">
    <location>
        <position position="1"/>
    </location>
</feature>
<evidence type="ECO:0000256" key="5">
    <source>
        <dbReference type="ARBA" id="ARBA00022618"/>
    </source>
</evidence>
<dbReference type="GO" id="GO:0000775">
    <property type="term" value="C:chromosome, centromeric region"/>
    <property type="evidence" value="ECO:0007669"/>
    <property type="project" value="UniProtKB-SubCell"/>
</dbReference>
<dbReference type="Pfam" id="PF03226">
    <property type="entry name" value="Yippee-Mis18"/>
    <property type="match status" value="1"/>
</dbReference>